<reference evidence="8" key="3">
    <citation type="submission" date="2018-08" db="UniProtKB">
        <authorList>
            <consortium name="EnsemblPlants"/>
        </authorList>
    </citation>
    <scope>IDENTIFICATION</scope>
    <source>
        <strain evidence="8">cv. Bd21</strain>
    </source>
</reference>
<feature type="compositionally biased region" description="Polar residues" evidence="5">
    <location>
        <begin position="58"/>
        <end position="81"/>
    </location>
</feature>
<dbReference type="Gene3D" id="3.40.395.10">
    <property type="entry name" value="Adenoviral Proteinase, Chain A"/>
    <property type="match status" value="1"/>
</dbReference>
<evidence type="ECO:0000259" key="6">
    <source>
        <dbReference type="PROSITE" id="PS50600"/>
    </source>
</evidence>
<sequence>MDHNVETTTFEDFENRPLKKAKCSESGVLDDQLPSPSVSASSLVSENSESIGSKSDDQISSDSLLPGQTTTKSTCSPVSELTNEEKNSEGDDNQTVSADHDKPPDESEHINDGAYDYLPQDYALTELDVCAHVVIEDSSEKEILVKIDQVYVKQCELVCLLDSAKWLNDDVISAYIYCIKQVHVQNKSDTKVYFENTFLAGLLKRDVNIEHSHWYLACINVEKSEIQVLDSLCWEHNRVDLTNTLQGLQYHLDILKTQENLSKHNWKDFDVTKWTIREQLHNPIQKDSSSCGLFMLKFMEYWTGHALTHSITQENIIDFRYKLAAVLLCWNTNTAQGDPNDVMMFVSLDEKNQPNPLNSLSIEKRYQSLISVVSSMSVHELEGGLCNYIKSINSAETLEKVWVQSFEPYTISLTLKRLQGMLNEKLPMERDCFNLVVRKIMFDDIQTLKKRNRLISKHYLDMRFWMITNFGRNPNYRKKLDVEQLACSVRSWPGIKYNVSSCKTIHIPIQSNNGFILFILAKDTRTVYILDPTPIDPIYQRNPYAKYVPRLQWIAKHLPKAMSKTCPGSTWNENIFLWHHHIINNIPIHNRKHFYSICMIHYYILPLDGYELRKQILRKLLTFKKNECEVNMPAGVLDIINSIRNIQTNMNVKT</sequence>
<dbReference type="PANTHER" id="PTHR12606">
    <property type="entry name" value="SENTRIN/SUMO-SPECIFIC PROTEASE"/>
    <property type="match status" value="1"/>
</dbReference>
<keyword evidence="9" id="KW-1185">Reference proteome</keyword>
<feature type="compositionally biased region" description="Polar residues" evidence="5">
    <location>
        <begin position="1"/>
        <end position="10"/>
    </location>
</feature>
<evidence type="ECO:0000313" key="8">
    <source>
        <dbReference type="EnsemblPlants" id="KQK14897"/>
    </source>
</evidence>
<dbReference type="InParanoid" id="A0A0Q3KUQ0"/>
<evidence type="ECO:0000256" key="2">
    <source>
        <dbReference type="ARBA" id="ARBA00022670"/>
    </source>
</evidence>
<dbReference type="AlphaFoldDB" id="A0A0Q3KUQ0"/>
<accession>A0A0Q3KUQ0</accession>
<dbReference type="GO" id="GO:0005634">
    <property type="term" value="C:nucleus"/>
    <property type="evidence" value="ECO:0000318"/>
    <property type="project" value="GO_Central"/>
</dbReference>
<feature type="domain" description="Ubiquitin-like protease family profile" evidence="6">
    <location>
        <begin position="150"/>
        <end position="302"/>
    </location>
</feature>
<dbReference type="STRING" id="15368.A0A0Q3KUQ0"/>
<reference evidence="7" key="2">
    <citation type="submission" date="2017-06" db="EMBL/GenBank/DDBJ databases">
        <title>WGS assembly of Brachypodium distachyon.</title>
        <authorList>
            <consortium name="The International Brachypodium Initiative"/>
            <person name="Lucas S."/>
            <person name="Harmon-Smith M."/>
            <person name="Lail K."/>
            <person name="Tice H."/>
            <person name="Grimwood J."/>
            <person name="Bruce D."/>
            <person name="Barry K."/>
            <person name="Shu S."/>
            <person name="Lindquist E."/>
            <person name="Wang M."/>
            <person name="Pitluck S."/>
            <person name="Vogel J.P."/>
            <person name="Garvin D.F."/>
            <person name="Mockler T.C."/>
            <person name="Schmutz J."/>
            <person name="Rokhsar D."/>
            <person name="Bevan M.W."/>
        </authorList>
    </citation>
    <scope>NUCLEOTIDE SEQUENCE</scope>
    <source>
        <strain evidence="7">Bd21</strain>
    </source>
</reference>
<organism evidence="7">
    <name type="scientific">Brachypodium distachyon</name>
    <name type="common">Purple false brome</name>
    <name type="synonym">Trachynia distachya</name>
    <dbReference type="NCBI Taxonomy" id="15368"/>
    <lineage>
        <taxon>Eukaryota</taxon>
        <taxon>Viridiplantae</taxon>
        <taxon>Streptophyta</taxon>
        <taxon>Embryophyta</taxon>
        <taxon>Tracheophyta</taxon>
        <taxon>Spermatophyta</taxon>
        <taxon>Magnoliopsida</taxon>
        <taxon>Liliopsida</taxon>
        <taxon>Poales</taxon>
        <taxon>Poaceae</taxon>
        <taxon>BOP clade</taxon>
        <taxon>Pooideae</taxon>
        <taxon>Stipodae</taxon>
        <taxon>Brachypodieae</taxon>
        <taxon>Brachypodium</taxon>
    </lineage>
</organism>
<dbReference type="Pfam" id="PF02902">
    <property type="entry name" value="Peptidase_C48"/>
    <property type="match status" value="1"/>
</dbReference>
<evidence type="ECO:0000313" key="7">
    <source>
        <dbReference type="EMBL" id="KQK14897.2"/>
    </source>
</evidence>
<dbReference type="InterPro" id="IPR038765">
    <property type="entry name" value="Papain-like_cys_pep_sf"/>
</dbReference>
<dbReference type="PANTHER" id="PTHR12606:SF155">
    <property type="entry name" value="OS04G0316900 PROTEIN"/>
    <property type="match status" value="1"/>
</dbReference>
<dbReference type="SUPFAM" id="SSF54001">
    <property type="entry name" value="Cysteine proteinases"/>
    <property type="match status" value="1"/>
</dbReference>
<evidence type="ECO:0000256" key="4">
    <source>
        <dbReference type="ARBA" id="ARBA00022807"/>
    </source>
</evidence>
<gene>
    <name evidence="7" type="ORF">BRADI_1g19332v3</name>
</gene>
<comment type="similarity">
    <text evidence="1">Belongs to the peptidase C48 family.</text>
</comment>
<feature type="region of interest" description="Disordered" evidence="5">
    <location>
        <begin position="1"/>
        <end position="113"/>
    </location>
</feature>
<keyword evidence="2" id="KW-0645">Protease</keyword>
<dbReference type="EMBL" id="CM000880">
    <property type="protein sequence ID" value="KQK14897.2"/>
    <property type="molecule type" value="Genomic_DNA"/>
</dbReference>
<proteinExistence type="inferred from homology"/>
<dbReference type="FunCoup" id="A0A0Q3KUQ0">
    <property type="interactions" value="688"/>
</dbReference>
<keyword evidence="3" id="KW-0378">Hydrolase</keyword>
<feature type="compositionally biased region" description="Low complexity" evidence="5">
    <location>
        <begin position="33"/>
        <end position="50"/>
    </location>
</feature>
<dbReference type="Gramene" id="KQK14897">
    <property type="protein sequence ID" value="KQK14897"/>
    <property type="gene ID" value="BRADI_1g19332v3"/>
</dbReference>
<dbReference type="GO" id="GO:0016926">
    <property type="term" value="P:protein desumoylation"/>
    <property type="evidence" value="ECO:0000318"/>
    <property type="project" value="GO_Central"/>
</dbReference>
<evidence type="ECO:0000256" key="5">
    <source>
        <dbReference type="SAM" id="MobiDB-lite"/>
    </source>
</evidence>
<dbReference type="EnsemblPlants" id="KQK14897">
    <property type="protein sequence ID" value="KQK14897"/>
    <property type="gene ID" value="BRADI_1g19332v3"/>
</dbReference>
<dbReference type="PROSITE" id="PS50600">
    <property type="entry name" value="ULP_PROTEASE"/>
    <property type="match status" value="1"/>
</dbReference>
<dbReference type="Proteomes" id="UP000008810">
    <property type="component" value="Chromosome 1"/>
</dbReference>
<protein>
    <recommendedName>
        <fullName evidence="6">Ubiquitin-like protease family profile domain-containing protein</fullName>
    </recommendedName>
</protein>
<dbReference type="InterPro" id="IPR003653">
    <property type="entry name" value="Peptidase_C48_C"/>
</dbReference>
<keyword evidence="4" id="KW-0788">Thiol protease</keyword>
<evidence type="ECO:0000256" key="3">
    <source>
        <dbReference type="ARBA" id="ARBA00022801"/>
    </source>
</evidence>
<evidence type="ECO:0000313" key="9">
    <source>
        <dbReference type="Proteomes" id="UP000008810"/>
    </source>
</evidence>
<dbReference type="OrthoDB" id="6123925at2759"/>
<name>A0A0Q3KUQ0_BRADI</name>
<dbReference type="GO" id="GO:0006508">
    <property type="term" value="P:proteolysis"/>
    <property type="evidence" value="ECO:0007669"/>
    <property type="project" value="UniProtKB-KW"/>
</dbReference>
<evidence type="ECO:0000256" key="1">
    <source>
        <dbReference type="ARBA" id="ARBA00005234"/>
    </source>
</evidence>
<reference evidence="7 8" key="1">
    <citation type="journal article" date="2010" name="Nature">
        <title>Genome sequencing and analysis of the model grass Brachypodium distachyon.</title>
        <authorList>
            <consortium name="International Brachypodium Initiative"/>
        </authorList>
    </citation>
    <scope>NUCLEOTIDE SEQUENCE [LARGE SCALE GENOMIC DNA]</scope>
    <source>
        <strain evidence="7 8">Bd21</strain>
    </source>
</reference>
<feature type="compositionally biased region" description="Basic and acidic residues" evidence="5">
    <location>
        <begin position="98"/>
        <end position="111"/>
    </location>
</feature>
<dbReference type="GO" id="GO:0016929">
    <property type="term" value="F:deSUMOylase activity"/>
    <property type="evidence" value="ECO:0000318"/>
    <property type="project" value="GO_Central"/>
</dbReference>